<protein>
    <recommendedName>
        <fullName evidence="3">DUF1993 domain-containing protein</fullName>
    </recommendedName>
</protein>
<dbReference type="PANTHER" id="PTHR36922:SF1">
    <property type="entry name" value="DUF1993 DOMAIN-CONTAINING PROTEIN"/>
    <property type="match status" value="1"/>
</dbReference>
<comment type="caution">
    <text evidence="1">The sequence shown here is derived from an EMBL/GenBank/DDBJ whole genome shotgun (WGS) entry which is preliminary data.</text>
</comment>
<dbReference type="EMBL" id="MU853613">
    <property type="protein sequence ID" value="KAK4141314.1"/>
    <property type="molecule type" value="Genomic_DNA"/>
</dbReference>
<gene>
    <name evidence="1" type="ORF">C8A04DRAFT_39159</name>
</gene>
<accession>A0AAN6UYE9</accession>
<dbReference type="Gene3D" id="1.20.120.450">
    <property type="entry name" value="dinb family like domain"/>
    <property type="match status" value="1"/>
</dbReference>
<dbReference type="InterPro" id="IPR018531">
    <property type="entry name" value="DUF1993"/>
</dbReference>
<dbReference type="PANTHER" id="PTHR36922">
    <property type="entry name" value="BLL2446 PROTEIN"/>
    <property type="match status" value="1"/>
</dbReference>
<dbReference type="SUPFAM" id="SSF109854">
    <property type="entry name" value="DinB/YfiT-like putative metalloenzymes"/>
    <property type="match status" value="1"/>
</dbReference>
<dbReference type="AlphaFoldDB" id="A0AAN6UYE9"/>
<reference evidence="1" key="2">
    <citation type="submission" date="2023-05" db="EMBL/GenBank/DDBJ databases">
        <authorList>
            <consortium name="Lawrence Berkeley National Laboratory"/>
            <person name="Steindorff A."/>
            <person name="Hensen N."/>
            <person name="Bonometti L."/>
            <person name="Westerberg I."/>
            <person name="Brannstrom I.O."/>
            <person name="Guillou S."/>
            <person name="Cros-Aarteil S."/>
            <person name="Calhoun S."/>
            <person name="Haridas S."/>
            <person name="Kuo A."/>
            <person name="Mondo S."/>
            <person name="Pangilinan J."/>
            <person name="Riley R."/>
            <person name="Labutti K."/>
            <person name="Andreopoulos B."/>
            <person name="Lipzen A."/>
            <person name="Chen C."/>
            <person name="Yanf M."/>
            <person name="Daum C."/>
            <person name="Ng V."/>
            <person name="Clum A."/>
            <person name="Ohm R."/>
            <person name="Martin F."/>
            <person name="Silar P."/>
            <person name="Natvig D."/>
            <person name="Lalanne C."/>
            <person name="Gautier V."/>
            <person name="Ament-Velasquez S.L."/>
            <person name="Kruys A."/>
            <person name="Hutchinson M.I."/>
            <person name="Powell A.J."/>
            <person name="Barry K."/>
            <person name="Miller A.N."/>
            <person name="Grigoriev I.V."/>
            <person name="Debuchy R."/>
            <person name="Gladieux P."/>
            <person name="Thoren M.H."/>
            <person name="Johannesson H."/>
        </authorList>
    </citation>
    <scope>NUCLEOTIDE SEQUENCE</scope>
    <source>
        <strain evidence="1">CBS 141.50</strain>
    </source>
</reference>
<evidence type="ECO:0000313" key="1">
    <source>
        <dbReference type="EMBL" id="KAK4141314.1"/>
    </source>
</evidence>
<dbReference type="InterPro" id="IPR034660">
    <property type="entry name" value="DinB/YfiT-like"/>
</dbReference>
<evidence type="ECO:0008006" key="3">
    <source>
        <dbReference type="Google" id="ProtNLM"/>
    </source>
</evidence>
<organism evidence="1 2">
    <name type="scientific">Dichotomopilus funicola</name>
    <dbReference type="NCBI Taxonomy" id="1934379"/>
    <lineage>
        <taxon>Eukaryota</taxon>
        <taxon>Fungi</taxon>
        <taxon>Dikarya</taxon>
        <taxon>Ascomycota</taxon>
        <taxon>Pezizomycotina</taxon>
        <taxon>Sordariomycetes</taxon>
        <taxon>Sordariomycetidae</taxon>
        <taxon>Sordariales</taxon>
        <taxon>Chaetomiaceae</taxon>
        <taxon>Dichotomopilus</taxon>
    </lineage>
</organism>
<keyword evidence="2" id="KW-1185">Reference proteome</keyword>
<sequence length="172" mass="19388">MSLSIYDATIGTSTRAVLTLLDLVKLAQAHPKGEALASARLADDMLPFTTQIIIVTNFAKKYVERLARRELPVWEDNETTLEQCVARIEKTLDLLKTVSREDVEGAAVNEVNIKMGKAGNADVTTKQYVLDYAFPNIYFHLTTAYDILRKEGLELGKAVYIQQFVSEWNFKQ</sequence>
<proteinExistence type="predicted"/>
<dbReference type="Proteomes" id="UP001302676">
    <property type="component" value="Unassembled WGS sequence"/>
</dbReference>
<evidence type="ECO:0000313" key="2">
    <source>
        <dbReference type="Proteomes" id="UP001302676"/>
    </source>
</evidence>
<reference evidence="1" key="1">
    <citation type="journal article" date="2023" name="Mol. Phylogenet. Evol.">
        <title>Genome-scale phylogeny and comparative genomics of the fungal order Sordariales.</title>
        <authorList>
            <person name="Hensen N."/>
            <person name="Bonometti L."/>
            <person name="Westerberg I."/>
            <person name="Brannstrom I.O."/>
            <person name="Guillou S."/>
            <person name="Cros-Aarteil S."/>
            <person name="Calhoun S."/>
            <person name="Haridas S."/>
            <person name="Kuo A."/>
            <person name="Mondo S."/>
            <person name="Pangilinan J."/>
            <person name="Riley R."/>
            <person name="LaButti K."/>
            <person name="Andreopoulos B."/>
            <person name="Lipzen A."/>
            <person name="Chen C."/>
            <person name="Yan M."/>
            <person name="Daum C."/>
            <person name="Ng V."/>
            <person name="Clum A."/>
            <person name="Steindorff A."/>
            <person name="Ohm R.A."/>
            <person name="Martin F."/>
            <person name="Silar P."/>
            <person name="Natvig D.O."/>
            <person name="Lalanne C."/>
            <person name="Gautier V."/>
            <person name="Ament-Velasquez S.L."/>
            <person name="Kruys A."/>
            <person name="Hutchinson M.I."/>
            <person name="Powell A.J."/>
            <person name="Barry K."/>
            <person name="Miller A.N."/>
            <person name="Grigoriev I.V."/>
            <person name="Debuchy R."/>
            <person name="Gladieux P."/>
            <person name="Hiltunen Thoren M."/>
            <person name="Johannesson H."/>
        </authorList>
    </citation>
    <scope>NUCLEOTIDE SEQUENCE</scope>
    <source>
        <strain evidence="1">CBS 141.50</strain>
    </source>
</reference>
<dbReference type="RefSeq" id="XP_062634685.1">
    <property type="nucleotide sequence ID" value="XM_062784481.1"/>
</dbReference>
<name>A0AAN6UYE9_9PEZI</name>
<dbReference type="GeneID" id="87821094"/>
<dbReference type="Pfam" id="PF09351">
    <property type="entry name" value="DUF1993"/>
    <property type="match status" value="1"/>
</dbReference>